<dbReference type="InterPro" id="IPR052566">
    <property type="entry name" value="Non-lysos_glucosylceramidase"/>
</dbReference>
<evidence type="ECO:0008006" key="6">
    <source>
        <dbReference type="Google" id="ProtNLM"/>
    </source>
</evidence>
<dbReference type="InterPro" id="IPR024462">
    <property type="entry name" value="GH116_N"/>
</dbReference>
<dbReference type="InterPro" id="IPR006775">
    <property type="entry name" value="GH116_catalytic"/>
</dbReference>
<dbReference type="Proteomes" id="UP000220611">
    <property type="component" value="Unassembled WGS sequence"/>
</dbReference>
<dbReference type="EMBL" id="NOXF01000001">
    <property type="protein sequence ID" value="PEQ25722.1"/>
    <property type="molecule type" value="Genomic_DNA"/>
</dbReference>
<feature type="domain" description="Glycosyl-hydrolase family 116 catalytic region" evidence="2">
    <location>
        <begin position="533"/>
        <end position="803"/>
    </location>
</feature>
<proteinExistence type="predicted"/>
<dbReference type="Pfam" id="PF04685">
    <property type="entry name" value="DUF608"/>
    <property type="match status" value="1"/>
</dbReference>
<dbReference type="InterPro" id="IPR012341">
    <property type="entry name" value="6hp_glycosidase-like_sf"/>
</dbReference>
<comment type="caution">
    <text evidence="4">The sequence shown here is derived from an EMBL/GenBank/DDBJ whole genome shotgun (WGS) entry which is preliminary data.</text>
</comment>
<organism evidence="4 5">
    <name type="scientific">[Clostridium] leptum DSM 753</name>
    <dbReference type="NCBI Taxonomy" id="428125"/>
    <lineage>
        <taxon>Bacteria</taxon>
        <taxon>Bacillati</taxon>
        <taxon>Bacillota</taxon>
        <taxon>Clostridia</taxon>
        <taxon>Eubacteriales</taxon>
        <taxon>Oscillospiraceae</taxon>
        <taxon>Oscillospiraceae incertae sedis</taxon>
    </lineage>
</organism>
<feature type="region of interest" description="Disordered" evidence="1">
    <location>
        <begin position="1"/>
        <end position="39"/>
    </location>
</feature>
<reference evidence="4 5" key="1">
    <citation type="submission" date="2017-07" db="EMBL/GenBank/DDBJ databases">
        <title>Prevalence of linear plasmids in Cutibacterium (Propionibacterium) acnes isolates obtained from prostatic tissue.</title>
        <authorList>
            <person name="Davidsson S."/>
            <person name="Carlsson J."/>
            <person name="Molling P."/>
            <person name="Andren O."/>
            <person name="Andersson S.-O."/>
            <person name="Brzuszkiewicz E."/>
            <person name="Poehlein A."/>
            <person name="Al-Zeer M."/>
            <person name="Brinkmann V."/>
            <person name="Scavenius C."/>
            <person name="Nazipi S."/>
            <person name="Soderquist B."/>
            <person name="Bruggemann H."/>
        </authorList>
    </citation>
    <scope>NUCLEOTIDE SEQUENCE [LARGE SCALE GENOMIC DNA]</scope>
    <source>
        <strain evidence="4 5">DSM 753</strain>
    </source>
</reference>
<sequence>MLWVKPCSGSPDRPAGQAGAGVGTRVPNPGFQGERTAGRPDGSLQSYHHLYYSGISSTTFSQNRGGNIMTNNQYGAKVYPYEATECKFLLGGIGTGNVSVGTRGNYCDWEIFGQPGKGIHFPYTFFALWAKSKNTQPIVRILESRIQPPYTCSHGFISADLAGLPRFERSSFSAAYPFVNVALEDSKLPLSVELEAFTPFIPLNAKDSGIPGAVIRYKVKNNSGEALEATVASSVANAVGFNGYDLFDNLLVKRPVKNQYLDQDQMKGLLYTSPELAEDDFTNGSIAVMTGEDSVTVKEEWLSGAWWDGIHDFWDDFSEDGRLEFHSEFQGKESKFNDLSDLRIGSLGVCKTIPAYGEAVFEFILTWYFPNRPKYWGGHVCPENRNKKEIEHNYYADFQKNAWDYGVYLYKNLESLEKASRSFTKALYESTLPDYVIEALANNITVLRSPTCFRISDGTFLSWEGSFPQHGSCEGNCTHVWNYAQTAAFLFPELEQSMRRTEFLLETDDTGRMAFRTLQVFGDKKWEMIPAVDGQMGTILRLYRDWKLGAGDALLKETWEKAALALDFAFTYWDSDKDCVLDDQQHNTYDIEFYGPNSLSNSLFLAALKAGKEMAAYLGDTAHAEKYAEAFRKGSEKMDSLLWGGDYYIQVIDDINAYKYQYGTGCLADQVFGQMLAHLNHLGYVLPEEHIKKAIHSVFQYNFKETMEDHVNVQRTYALNQEKGLVLCSWPQGGRPKLPFVYSDEVWSGIEYQVAAHLIFEGFVEEGLAVVKAVRERYNGYDWNPWNEVECGNHYVRSMASWSVLVALSGYQFDLVNNTIGFAPVIHQDDFRCFFSNAKNWGVYSQKRDPKSGKLETKVEILYGEADGLKVNHL</sequence>
<dbReference type="InterPro" id="IPR008928">
    <property type="entry name" value="6-hairpin_glycosidase_sf"/>
</dbReference>
<feature type="domain" description="Glycosyl-hydrolase family 116 N-terminal" evidence="3">
    <location>
        <begin position="90"/>
        <end position="415"/>
    </location>
</feature>
<dbReference type="PANTHER" id="PTHR12654">
    <property type="entry name" value="BILE ACID BETA-GLUCOSIDASE-RELATED"/>
    <property type="match status" value="1"/>
</dbReference>
<evidence type="ECO:0000256" key="1">
    <source>
        <dbReference type="SAM" id="MobiDB-lite"/>
    </source>
</evidence>
<dbReference type="Gene3D" id="1.50.10.10">
    <property type="match status" value="1"/>
</dbReference>
<keyword evidence="5" id="KW-1185">Reference proteome</keyword>
<dbReference type="PANTHER" id="PTHR12654:SF0">
    <property type="entry name" value="NON-LYSOSOMAL GLUCOSYLCERAMIDASE"/>
    <property type="match status" value="1"/>
</dbReference>
<dbReference type="AlphaFoldDB" id="A0A855AA60"/>
<dbReference type="GO" id="GO:0004553">
    <property type="term" value="F:hydrolase activity, hydrolyzing O-glycosyl compounds"/>
    <property type="evidence" value="ECO:0007669"/>
    <property type="project" value="InterPro"/>
</dbReference>
<protein>
    <recommendedName>
        <fullName evidence="6">Glycosyl-hydrolase family 116 catalytic region domain-containing protein</fullName>
    </recommendedName>
</protein>
<dbReference type="SUPFAM" id="SSF48208">
    <property type="entry name" value="Six-hairpin glycosidases"/>
    <property type="match status" value="1"/>
</dbReference>
<dbReference type="Pfam" id="PF12215">
    <property type="entry name" value="Glyco_hydr_116N"/>
    <property type="match status" value="1"/>
</dbReference>
<dbReference type="OrthoDB" id="1007311at2"/>
<name>A0A855AA60_9FIRM</name>
<gene>
    <name evidence="4" type="ORF">CH238_01655</name>
</gene>
<evidence type="ECO:0000313" key="5">
    <source>
        <dbReference type="Proteomes" id="UP000220611"/>
    </source>
</evidence>
<evidence type="ECO:0000313" key="4">
    <source>
        <dbReference type="EMBL" id="PEQ25722.1"/>
    </source>
</evidence>
<evidence type="ECO:0000259" key="3">
    <source>
        <dbReference type="Pfam" id="PF12215"/>
    </source>
</evidence>
<evidence type="ECO:0000259" key="2">
    <source>
        <dbReference type="Pfam" id="PF04685"/>
    </source>
</evidence>
<accession>A0A855AA60</accession>
<dbReference type="GO" id="GO:0005975">
    <property type="term" value="P:carbohydrate metabolic process"/>
    <property type="evidence" value="ECO:0007669"/>
    <property type="project" value="InterPro"/>
</dbReference>